<evidence type="ECO:0000256" key="2">
    <source>
        <dbReference type="ARBA" id="ARBA00012732"/>
    </source>
</evidence>
<evidence type="ECO:0000256" key="4">
    <source>
        <dbReference type="ARBA" id="ARBA00022638"/>
    </source>
</evidence>
<gene>
    <name evidence="8" type="ORF">GEV33_007539</name>
</gene>
<dbReference type="Proteomes" id="UP000719412">
    <property type="component" value="Unassembled WGS sequence"/>
</dbReference>
<feature type="disulfide bond" evidence="7">
    <location>
        <begin position="136"/>
        <end position="141"/>
    </location>
</feature>
<evidence type="ECO:0000256" key="3">
    <source>
        <dbReference type="ARBA" id="ARBA00022529"/>
    </source>
</evidence>
<dbReference type="PROSITE" id="PS51909">
    <property type="entry name" value="LYSOZYME_I"/>
    <property type="match status" value="3"/>
</dbReference>
<keyword evidence="6" id="KW-0326">Glycosidase</keyword>
<dbReference type="EC" id="3.2.1.17" evidence="2"/>
<dbReference type="InterPro" id="IPR018247">
    <property type="entry name" value="EF_Hand_1_Ca_BS"/>
</dbReference>
<evidence type="ECO:0000313" key="9">
    <source>
        <dbReference type="Proteomes" id="UP000719412"/>
    </source>
</evidence>
<dbReference type="EMBL" id="JABDTM020023339">
    <property type="protein sequence ID" value="KAH0815249.1"/>
    <property type="molecule type" value="Genomic_DNA"/>
</dbReference>
<accession>A0A8J6HIC7</accession>
<reference evidence="8" key="2">
    <citation type="submission" date="2021-08" db="EMBL/GenBank/DDBJ databases">
        <authorList>
            <person name="Eriksson T."/>
        </authorList>
    </citation>
    <scope>NUCLEOTIDE SEQUENCE</scope>
    <source>
        <strain evidence="8">Stoneville</strain>
        <tissue evidence="8">Whole head</tissue>
    </source>
</reference>
<protein>
    <recommendedName>
        <fullName evidence="2">lysozyme</fullName>
        <ecNumber evidence="2">3.2.1.17</ecNumber>
    </recommendedName>
</protein>
<keyword evidence="4" id="KW-0081">Bacteriolytic enzyme</keyword>
<evidence type="ECO:0000256" key="5">
    <source>
        <dbReference type="ARBA" id="ARBA00022801"/>
    </source>
</evidence>
<dbReference type="FunFam" id="1.10.530.10:FF:000019">
    <property type="entry name" value="lysozyme"/>
    <property type="match status" value="1"/>
</dbReference>
<dbReference type="PROSITE" id="PS00018">
    <property type="entry name" value="EF_HAND_1"/>
    <property type="match status" value="1"/>
</dbReference>
<dbReference type="GO" id="GO:0042742">
    <property type="term" value="P:defense response to bacterium"/>
    <property type="evidence" value="ECO:0007669"/>
    <property type="project" value="UniProtKB-KW"/>
</dbReference>
<dbReference type="PANTHER" id="PTHR11195">
    <property type="entry name" value="DESTABILASE-RELATED"/>
    <property type="match status" value="1"/>
</dbReference>
<reference evidence="8" key="1">
    <citation type="journal article" date="2020" name="J Insects Food Feed">
        <title>The yellow mealworm (Tenebrio molitor) genome: a resource for the emerging insects as food and feed industry.</title>
        <authorList>
            <person name="Eriksson T."/>
            <person name="Andere A."/>
            <person name="Kelstrup H."/>
            <person name="Emery V."/>
            <person name="Picard C."/>
        </authorList>
    </citation>
    <scope>NUCLEOTIDE SEQUENCE</scope>
    <source>
        <strain evidence="8">Stoneville</strain>
        <tissue evidence="8">Whole head</tissue>
    </source>
</reference>
<keyword evidence="9" id="KW-1185">Reference proteome</keyword>
<evidence type="ECO:0000256" key="6">
    <source>
        <dbReference type="ARBA" id="ARBA00023295"/>
    </source>
</evidence>
<name>A0A8J6HIC7_TENMO</name>
<dbReference type="Pfam" id="PF05497">
    <property type="entry name" value="Destabilase"/>
    <property type="match status" value="3"/>
</dbReference>
<organism evidence="8 9">
    <name type="scientific">Tenebrio molitor</name>
    <name type="common">Yellow mealworm beetle</name>
    <dbReference type="NCBI Taxonomy" id="7067"/>
    <lineage>
        <taxon>Eukaryota</taxon>
        <taxon>Metazoa</taxon>
        <taxon>Ecdysozoa</taxon>
        <taxon>Arthropoda</taxon>
        <taxon>Hexapoda</taxon>
        <taxon>Insecta</taxon>
        <taxon>Pterygota</taxon>
        <taxon>Neoptera</taxon>
        <taxon>Endopterygota</taxon>
        <taxon>Coleoptera</taxon>
        <taxon>Polyphaga</taxon>
        <taxon>Cucujiformia</taxon>
        <taxon>Tenebrionidae</taxon>
        <taxon>Tenebrio</taxon>
    </lineage>
</organism>
<evidence type="ECO:0000256" key="7">
    <source>
        <dbReference type="PIRSR" id="PIRSR608597-3"/>
    </source>
</evidence>
<proteinExistence type="predicted"/>
<dbReference type="GO" id="GO:0003796">
    <property type="term" value="F:lysozyme activity"/>
    <property type="evidence" value="ECO:0007669"/>
    <property type="project" value="UniProtKB-EC"/>
</dbReference>
<feature type="disulfide bond" evidence="7">
    <location>
        <begin position="173"/>
        <end position="179"/>
    </location>
</feature>
<comment type="catalytic activity">
    <reaction evidence="1">
        <text>Hydrolysis of (1-&gt;4)-beta-linkages between N-acetylmuramic acid and N-acetyl-D-glucosamine residues in a peptidoglycan and between N-acetyl-D-glucosamine residues in chitodextrins.</text>
        <dbReference type="EC" id="3.2.1.17"/>
    </reaction>
</comment>
<evidence type="ECO:0000256" key="1">
    <source>
        <dbReference type="ARBA" id="ARBA00000632"/>
    </source>
</evidence>
<feature type="disulfide bond" evidence="7">
    <location>
        <begin position="124"/>
        <end position="130"/>
    </location>
</feature>
<keyword evidence="3" id="KW-0929">Antimicrobial</keyword>
<dbReference type="GO" id="GO:0031640">
    <property type="term" value="P:killing of cells of another organism"/>
    <property type="evidence" value="ECO:0007669"/>
    <property type="project" value="UniProtKB-KW"/>
</dbReference>
<comment type="caution">
    <text evidence="8">The sequence shown here is derived from an EMBL/GenBank/DDBJ whole genome shotgun (WGS) entry which is preliminary data.</text>
</comment>
<dbReference type="PANTHER" id="PTHR11195:SF22">
    <property type="entry name" value="LYSOZYME"/>
    <property type="match status" value="1"/>
</dbReference>
<keyword evidence="7" id="KW-1015">Disulfide bond</keyword>
<dbReference type="Gene3D" id="1.10.530.10">
    <property type="match status" value="3"/>
</dbReference>
<dbReference type="InterPro" id="IPR008597">
    <property type="entry name" value="Invert_lysozyme"/>
</dbReference>
<evidence type="ECO:0000313" key="8">
    <source>
        <dbReference type="EMBL" id="KAH0815249.1"/>
    </source>
</evidence>
<sequence>MVYHLVISFPIGVSPDHQKNPPVIRLSEVKATHFPPPNSKTFHRPIATLLREHRIAKSRNSTANRYICCKPAVYSSVNRATVTPEDLCFDMTRLESVVLALAALCLTAADQNLPVTQQCLGCICEAISSCDTSGSCSGDVCGPFRLTWAYWADAGKPTVNNEAPDSNTAYGNCARDTYCSALAVQGYMQKFQQDCNNDGKIDCDDFAAIHKLGGYGCKGGLPGVYGQRYQQCKSLNGYEPHHWLHPLAKGKISIKSNFNELLVRRKCVYNNGIFSTWRINKWKRGTVSAAVFQEIVKDTVLQHHVRRVVESFRTTKSVLKSAGRPQENQNIMEYVEAFVEGTPQTYLRPHSNSCGAVTTNISYPVTPKCLSCMCEAMSSCDTNGSCTGNVCGLFKITWGYWVEGGKHTVNNESSESAFAHTHCTVDTYCSLLTVQGYMQNFQQDCNDDEKIDCDDFLIIHYVGGYGCQGGKLPEDKWMKYLQCKARLHVRGHVFVRHQRRCTGDMCGLFKITWAYWFDGGKHTVNNESSESDCAHTHYCTLDTYCSLLTVQRYMQNFQQDCNGDEKIDCDDFLIIHNIGGWACQGEKLPEDKWMKYSCGIKISGTIVNVMI</sequence>
<dbReference type="AlphaFoldDB" id="A0A8J6HIC7"/>
<dbReference type="CDD" id="cd16890">
    <property type="entry name" value="lyz_i"/>
    <property type="match status" value="2"/>
</dbReference>
<feature type="disulfide bond" evidence="7">
    <location>
        <begin position="119"/>
        <end position="203"/>
    </location>
</feature>
<keyword evidence="5" id="KW-0378">Hydrolase</keyword>